<comment type="caution">
    <text evidence="8">The sequence shown here is derived from an EMBL/GenBank/DDBJ whole genome shotgun (WGS) entry which is preliminary data.</text>
</comment>
<proteinExistence type="predicted"/>
<dbReference type="GO" id="GO:0004673">
    <property type="term" value="F:protein histidine kinase activity"/>
    <property type="evidence" value="ECO:0007669"/>
    <property type="project" value="UniProtKB-EC"/>
</dbReference>
<keyword evidence="6" id="KW-0472">Membrane</keyword>
<dbReference type="InterPro" id="IPR005467">
    <property type="entry name" value="His_kinase_dom"/>
</dbReference>
<keyword evidence="6" id="KW-0812">Transmembrane</keyword>
<feature type="transmembrane region" description="Helical" evidence="6">
    <location>
        <begin position="91"/>
        <end position="109"/>
    </location>
</feature>
<evidence type="ECO:0000256" key="6">
    <source>
        <dbReference type="SAM" id="Phobius"/>
    </source>
</evidence>
<keyword evidence="3" id="KW-0808">Transferase</keyword>
<sequence length="416" mass="45067">MPTSAAAVVLALGALFGVAWISRAAPRPQDWAFGAAMLAWLLCLCSSLVLQHLPGHAAAAALARLGCQWLLLASALLLLLQCHSSWPRGRIGMLCWLAFALAGSALALAPDAPALHRLAAAAGLWPLQLWLGLNVLGALVVALLLVRELRRRPQAMRWMALLITICGLGMLLSDWETSRQQPWAASGQHFLFALALFAYWLASRFRMREPVPSGWMHRDELAQELHDGVGSQLVSILSSLDASSPAQRRTAQALQSCLIELKLLVDGMEADCSLMSHLASLRYRMDPLLAAAHIRMEWLVTNEDSLSHVRGDAAKHVLRLTQEALANVINHSKARTVTVLCRHRLEIDSLLLCVADDGRGIRPGRRGSLGKGLPGMRRRAQLLGGRLSIESGPQGGTVIQLLVPMARLRAGPAAPD</sequence>
<organism evidence="8 9">
    <name type="scientific">Xenophilus arseniciresistens</name>
    <dbReference type="NCBI Taxonomy" id="1283306"/>
    <lineage>
        <taxon>Bacteria</taxon>
        <taxon>Pseudomonadati</taxon>
        <taxon>Pseudomonadota</taxon>
        <taxon>Betaproteobacteria</taxon>
        <taxon>Burkholderiales</taxon>
        <taxon>Comamonadaceae</taxon>
        <taxon>Xenophilus</taxon>
    </lineage>
</organism>
<dbReference type="InterPro" id="IPR036890">
    <property type="entry name" value="HATPase_C_sf"/>
</dbReference>
<keyword evidence="6" id="KW-1133">Transmembrane helix</keyword>
<dbReference type="InterPro" id="IPR050482">
    <property type="entry name" value="Sensor_HK_TwoCompSys"/>
</dbReference>
<evidence type="ECO:0000259" key="7">
    <source>
        <dbReference type="PROSITE" id="PS50109"/>
    </source>
</evidence>
<dbReference type="Pfam" id="PF02518">
    <property type="entry name" value="HATPase_c"/>
    <property type="match status" value="1"/>
</dbReference>
<feature type="domain" description="Histidine kinase" evidence="7">
    <location>
        <begin position="317"/>
        <end position="407"/>
    </location>
</feature>
<feature type="transmembrane region" description="Helical" evidence="6">
    <location>
        <begin position="56"/>
        <end position="79"/>
    </location>
</feature>
<evidence type="ECO:0000256" key="4">
    <source>
        <dbReference type="ARBA" id="ARBA00022777"/>
    </source>
</evidence>
<keyword evidence="4" id="KW-0418">Kinase</keyword>
<keyword evidence="5" id="KW-0902">Two-component regulatory system</keyword>
<evidence type="ECO:0000313" key="9">
    <source>
        <dbReference type="Proteomes" id="UP001212602"/>
    </source>
</evidence>
<dbReference type="PROSITE" id="PS50109">
    <property type="entry name" value="HIS_KIN"/>
    <property type="match status" value="1"/>
</dbReference>
<dbReference type="Gene3D" id="3.30.565.10">
    <property type="entry name" value="Histidine kinase-like ATPase, C-terminal domain"/>
    <property type="match status" value="1"/>
</dbReference>
<feature type="transmembrane region" description="Helical" evidence="6">
    <location>
        <begin position="158"/>
        <end position="175"/>
    </location>
</feature>
<evidence type="ECO:0000313" key="8">
    <source>
        <dbReference type="EMBL" id="MDA7417617.1"/>
    </source>
</evidence>
<dbReference type="AlphaFoldDB" id="A0AAE3SZW7"/>
<evidence type="ECO:0000256" key="1">
    <source>
        <dbReference type="ARBA" id="ARBA00000085"/>
    </source>
</evidence>
<feature type="transmembrane region" description="Helical" evidence="6">
    <location>
        <begin position="129"/>
        <end position="146"/>
    </location>
</feature>
<dbReference type="SUPFAM" id="SSF55874">
    <property type="entry name" value="ATPase domain of HSP90 chaperone/DNA topoisomerase II/histidine kinase"/>
    <property type="match status" value="1"/>
</dbReference>
<feature type="transmembrane region" description="Helical" evidence="6">
    <location>
        <begin position="31"/>
        <end position="50"/>
    </location>
</feature>
<keyword evidence="9" id="KW-1185">Reference proteome</keyword>
<dbReference type="SMART" id="SM00387">
    <property type="entry name" value="HATPase_c"/>
    <property type="match status" value="1"/>
</dbReference>
<dbReference type="GO" id="GO:0000160">
    <property type="term" value="P:phosphorelay signal transduction system"/>
    <property type="evidence" value="ECO:0007669"/>
    <property type="project" value="UniProtKB-KW"/>
</dbReference>
<dbReference type="RefSeq" id="WP_271428827.1">
    <property type="nucleotide sequence ID" value="NZ_JAQIPB010000006.1"/>
</dbReference>
<dbReference type="PANTHER" id="PTHR24421">
    <property type="entry name" value="NITRATE/NITRITE SENSOR PROTEIN NARX-RELATED"/>
    <property type="match status" value="1"/>
</dbReference>
<gene>
    <name evidence="8" type="ORF">PGB34_14740</name>
</gene>
<feature type="transmembrane region" description="Helical" evidence="6">
    <location>
        <begin position="181"/>
        <end position="202"/>
    </location>
</feature>
<name>A0AAE3SZW7_9BURK</name>
<evidence type="ECO:0000256" key="5">
    <source>
        <dbReference type="ARBA" id="ARBA00023012"/>
    </source>
</evidence>
<dbReference type="EMBL" id="JAQIPB010000006">
    <property type="protein sequence ID" value="MDA7417617.1"/>
    <property type="molecule type" value="Genomic_DNA"/>
</dbReference>
<feature type="transmembrane region" description="Helical" evidence="6">
    <location>
        <begin position="6"/>
        <end position="24"/>
    </location>
</feature>
<dbReference type="InterPro" id="IPR003594">
    <property type="entry name" value="HATPase_dom"/>
</dbReference>
<protein>
    <recommendedName>
        <fullName evidence="2">histidine kinase</fullName>
        <ecNumber evidence="2">2.7.13.3</ecNumber>
    </recommendedName>
</protein>
<evidence type="ECO:0000256" key="2">
    <source>
        <dbReference type="ARBA" id="ARBA00012438"/>
    </source>
</evidence>
<evidence type="ECO:0000256" key="3">
    <source>
        <dbReference type="ARBA" id="ARBA00022679"/>
    </source>
</evidence>
<dbReference type="Proteomes" id="UP001212602">
    <property type="component" value="Unassembled WGS sequence"/>
</dbReference>
<dbReference type="EC" id="2.7.13.3" evidence="2"/>
<reference evidence="8" key="1">
    <citation type="submission" date="2023-01" db="EMBL/GenBank/DDBJ databases">
        <title>Xenophilus mangrovi sp. nov., isolated from soil of Mangrove nature reserve.</title>
        <authorList>
            <person name="Xu S."/>
            <person name="Liu Z."/>
            <person name="Xu Y."/>
        </authorList>
    </citation>
    <scope>NUCLEOTIDE SEQUENCE</scope>
    <source>
        <strain evidence="8">YW8</strain>
    </source>
</reference>
<accession>A0AAE3SZW7</accession>
<dbReference type="CDD" id="cd16917">
    <property type="entry name" value="HATPase_UhpB-NarQ-NarX-like"/>
    <property type="match status" value="1"/>
</dbReference>
<comment type="catalytic activity">
    <reaction evidence="1">
        <text>ATP + protein L-histidine = ADP + protein N-phospho-L-histidine.</text>
        <dbReference type="EC" id="2.7.13.3"/>
    </reaction>
</comment>
<dbReference type="PANTHER" id="PTHR24421:SF10">
    <property type="entry name" value="NITRATE_NITRITE SENSOR PROTEIN NARQ"/>
    <property type="match status" value="1"/>
</dbReference>